<keyword evidence="2" id="KW-0560">Oxidoreductase</keyword>
<reference evidence="2 3" key="1">
    <citation type="submission" date="2018-07" db="EMBL/GenBank/DDBJ databases">
        <title>Genomic Encyclopedia of Type Strains, Phase IV (KMG-IV): sequencing the most valuable type-strain genomes for metagenomic binning, comparative biology and taxonomic classification.</title>
        <authorList>
            <person name="Goeker M."/>
        </authorList>
    </citation>
    <scope>NUCLEOTIDE SEQUENCE [LARGE SCALE GENOMIC DNA]</scope>
    <source>
        <strain evidence="2 3">DSM 14324</strain>
    </source>
</reference>
<organism evidence="2 3">
    <name type="scientific">Kushneria indalinina DSM 14324</name>
    <dbReference type="NCBI Taxonomy" id="1122140"/>
    <lineage>
        <taxon>Bacteria</taxon>
        <taxon>Pseudomonadati</taxon>
        <taxon>Pseudomonadota</taxon>
        <taxon>Gammaproteobacteria</taxon>
        <taxon>Oceanospirillales</taxon>
        <taxon>Halomonadaceae</taxon>
        <taxon>Kushneria</taxon>
    </lineage>
</organism>
<dbReference type="PROSITE" id="PS51725">
    <property type="entry name" value="ABM"/>
    <property type="match status" value="1"/>
</dbReference>
<dbReference type="Gene3D" id="3.30.70.100">
    <property type="match status" value="1"/>
</dbReference>
<dbReference type="EMBL" id="QRDJ01000006">
    <property type="protein sequence ID" value="REC96430.1"/>
    <property type="molecule type" value="Genomic_DNA"/>
</dbReference>
<evidence type="ECO:0000313" key="3">
    <source>
        <dbReference type="Proteomes" id="UP000256334"/>
    </source>
</evidence>
<dbReference type="AlphaFoldDB" id="A0A3D9E064"/>
<name>A0A3D9E064_9GAMM</name>
<evidence type="ECO:0000313" key="2">
    <source>
        <dbReference type="EMBL" id="REC96430.1"/>
    </source>
</evidence>
<proteinExistence type="predicted"/>
<protein>
    <submittedName>
        <fullName evidence="2">Quinol monooxygenase YgiN</fullName>
    </submittedName>
</protein>
<keyword evidence="2" id="KW-0503">Monooxygenase</keyword>
<dbReference type="Pfam" id="PF03992">
    <property type="entry name" value="ABM"/>
    <property type="match status" value="1"/>
</dbReference>
<dbReference type="RefSeq" id="WP_115853337.1">
    <property type="nucleotide sequence ID" value="NZ_QRDJ01000006.1"/>
</dbReference>
<dbReference type="InterPro" id="IPR011008">
    <property type="entry name" value="Dimeric_a/b-barrel"/>
</dbReference>
<dbReference type="InterPro" id="IPR007138">
    <property type="entry name" value="ABM_dom"/>
</dbReference>
<feature type="domain" description="ABM" evidence="1">
    <location>
        <begin position="4"/>
        <end position="91"/>
    </location>
</feature>
<keyword evidence="3" id="KW-1185">Reference proteome</keyword>
<comment type="caution">
    <text evidence="2">The sequence shown here is derived from an EMBL/GenBank/DDBJ whole genome shotgun (WGS) entry which is preliminary data.</text>
</comment>
<accession>A0A3D9E064</accession>
<gene>
    <name evidence="2" type="ORF">C8D72_1119</name>
</gene>
<dbReference type="OrthoDB" id="9812192at2"/>
<sequence length="91" mass="10694">MSKVVLKGFIQVPSDELEAINQELANHCRLTLEEPGCITFRVIQEENDPCRFNVYEEFVDREAFELHQRRVAGSDWGKLTRNAERHYDIIE</sequence>
<dbReference type="SUPFAM" id="SSF54909">
    <property type="entry name" value="Dimeric alpha+beta barrel"/>
    <property type="match status" value="1"/>
</dbReference>
<dbReference type="GO" id="GO:0004497">
    <property type="term" value="F:monooxygenase activity"/>
    <property type="evidence" value="ECO:0007669"/>
    <property type="project" value="UniProtKB-KW"/>
</dbReference>
<dbReference type="Proteomes" id="UP000256334">
    <property type="component" value="Unassembled WGS sequence"/>
</dbReference>
<evidence type="ECO:0000259" key="1">
    <source>
        <dbReference type="PROSITE" id="PS51725"/>
    </source>
</evidence>